<evidence type="ECO:0008006" key="5">
    <source>
        <dbReference type="Google" id="ProtNLM"/>
    </source>
</evidence>
<evidence type="ECO:0000313" key="4">
    <source>
        <dbReference type="Proteomes" id="UP000622317"/>
    </source>
</evidence>
<sequence>MLINSKYFKRILIAASAFSVIAMASTSRATISVELSPTVTPAAGGFFDWSYDTTFINSYTQKNESRITIFDFEGYVPGFEVTPFGWTFTTAPTGPALLSDAAQLAVPSHTDLSIPNLIWNFTGISGPTLDSSTLMFGARSMYGEEVIRSYGTRDRADSGIAETNSASQGPTYSPKSHAVPDQSSTLALSGIALFLIGTLGRFRAKNRSSGKQ</sequence>
<protein>
    <recommendedName>
        <fullName evidence="5">PEP-CTERM protein-sorting domain-containing protein</fullName>
    </recommendedName>
</protein>
<feature type="chain" id="PRO_5037736531" description="PEP-CTERM protein-sorting domain-containing protein" evidence="2">
    <location>
        <begin position="25"/>
        <end position="212"/>
    </location>
</feature>
<feature type="compositionally biased region" description="Polar residues" evidence="1">
    <location>
        <begin position="161"/>
        <end position="174"/>
    </location>
</feature>
<dbReference type="Proteomes" id="UP000622317">
    <property type="component" value="Unassembled WGS sequence"/>
</dbReference>
<accession>A0A927F6P5</accession>
<reference evidence="3" key="1">
    <citation type="submission" date="2020-09" db="EMBL/GenBank/DDBJ databases">
        <title>Pelagicoccus enzymogenes sp. nov. with an EPS production, isolated from marine sediment.</title>
        <authorList>
            <person name="Feng X."/>
        </authorList>
    </citation>
    <scope>NUCLEOTIDE SEQUENCE</scope>
    <source>
        <strain evidence="3">NFK12</strain>
    </source>
</reference>
<evidence type="ECO:0000256" key="2">
    <source>
        <dbReference type="SAM" id="SignalP"/>
    </source>
</evidence>
<dbReference type="AlphaFoldDB" id="A0A927F6P5"/>
<evidence type="ECO:0000256" key="1">
    <source>
        <dbReference type="SAM" id="MobiDB-lite"/>
    </source>
</evidence>
<feature type="region of interest" description="Disordered" evidence="1">
    <location>
        <begin position="153"/>
        <end position="179"/>
    </location>
</feature>
<dbReference type="EMBL" id="JACYFG010000007">
    <property type="protein sequence ID" value="MBD5779227.1"/>
    <property type="molecule type" value="Genomic_DNA"/>
</dbReference>
<keyword evidence="2" id="KW-0732">Signal</keyword>
<evidence type="ECO:0000313" key="3">
    <source>
        <dbReference type="EMBL" id="MBD5779227.1"/>
    </source>
</evidence>
<feature type="signal peptide" evidence="2">
    <location>
        <begin position="1"/>
        <end position="24"/>
    </location>
</feature>
<keyword evidence="4" id="KW-1185">Reference proteome</keyword>
<proteinExistence type="predicted"/>
<organism evidence="3 4">
    <name type="scientific">Pelagicoccus enzymogenes</name>
    <dbReference type="NCBI Taxonomy" id="2773457"/>
    <lineage>
        <taxon>Bacteria</taxon>
        <taxon>Pseudomonadati</taxon>
        <taxon>Verrucomicrobiota</taxon>
        <taxon>Opitutia</taxon>
        <taxon>Puniceicoccales</taxon>
        <taxon>Pelagicoccaceae</taxon>
        <taxon>Pelagicoccus</taxon>
    </lineage>
</organism>
<comment type="caution">
    <text evidence="3">The sequence shown here is derived from an EMBL/GenBank/DDBJ whole genome shotgun (WGS) entry which is preliminary data.</text>
</comment>
<dbReference type="RefSeq" id="WP_191616361.1">
    <property type="nucleotide sequence ID" value="NZ_JACYFG010000007.1"/>
</dbReference>
<gene>
    <name evidence="3" type="ORF">IEN85_06955</name>
</gene>
<name>A0A927F6P5_9BACT</name>